<keyword evidence="10" id="KW-0067">ATP-binding</keyword>
<dbReference type="InterPro" id="IPR044492">
    <property type="entry name" value="P_typ_ATPase_HD_dom"/>
</dbReference>
<dbReference type="Pfam" id="PF00122">
    <property type="entry name" value="E1-E2_ATPase"/>
    <property type="match status" value="1"/>
</dbReference>
<keyword evidence="10" id="KW-0479">Metal-binding</keyword>
<dbReference type="NCBIfam" id="TIGR01494">
    <property type="entry name" value="ATPase_P-type"/>
    <property type="match status" value="1"/>
</dbReference>
<dbReference type="SFLD" id="SFLDG00002">
    <property type="entry name" value="C1.7:_P-type_atpase_like"/>
    <property type="match status" value="1"/>
</dbReference>
<dbReference type="InterPro" id="IPR018303">
    <property type="entry name" value="ATPase_P-typ_P_site"/>
</dbReference>
<keyword evidence="5" id="KW-1278">Translocase</keyword>
<evidence type="ECO:0000313" key="13">
    <source>
        <dbReference type="Proteomes" id="UP001299235"/>
    </source>
</evidence>
<dbReference type="InterPro" id="IPR036412">
    <property type="entry name" value="HAD-like_sf"/>
</dbReference>
<evidence type="ECO:0000256" key="9">
    <source>
        <dbReference type="ARBA" id="ARBA00049338"/>
    </source>
</evidence>
<evidence type="ECO:0000256" key="3">
    <source>
        <dbReference type="ARBA" id="ARBA00022539"/>
    </source>
</evidence>
<keyword evidence="10" id="KW-0547">Nucleotide-binding</keyword>
<evidence type="ECO:0000256" key="7">
    <source>
        <dbReference type="ARBA" id="ARBA00023136"/>
    </source>
</evidence>
<evidence type="ECO:0000256" key="10">
    <source>
        <dbReference type="RuleBase" id="RU362081"/>
    </source>
</evidence>
<keyword evidence="7" id="KW-0472">Membrane</keyword>
<evidence type="ECO:0000256" key="8">
    <source>
        <dbReference type="ARBA" id="ARBA00039103"/>
    </source>
</evidence>
<dbReference type="SFLD" id="SFLDF00027">
    <property type="entry name" value="p-type_atpase"/>
    <property type="match status" value="1"/>
</dbReference>
<dbReference type="RefSeq" id="WP_147631145.1">
    <property type="nucleotide sequence ID" value="NZ_JAJEQE010000063.1"/>
</dbReference>
<dbReference type="SFLD" id="SFLDS00003">
    <property type="entry name" value="Haloacid_Dehalogenase"/>
    <property type="match status" value="1"/>
</dbReference>
<evidence type="ECO:0000313" key="12">
    <source>
        <dbReference type="EMBL" id="MCC2150231.1"/>
    </source>
</evidence>
<keyword evidence="13" id="KW-1185">Reference proteome</keyword>
<evidence type="ECO:0000256" key="2">
    <source>
        <dbReference type="ARBA" id="ARBA00006024"/>
    </source>
</evidence>
<dbReference type="Gene3D" id="3.40.1110.10">
    <property type="entry name" value="Calcium-transporting ATPase, cytoplasmic domain N"/>
    <property type="match status" value="1"/>
</dbReference>
<accession>A0ABS8EYH9</accession>
<evidence type="ECO:0000256" key="6">
    <source>
        <dbReference type="ARBA" id="ARBA00022989"/>
    </source>
</evidence>
<evidence type="ECO:0000256" key="1">
    <source>
        <dbReference type="ARBA" id="ARBA00004141"/>
    </source>
</evidence>
<keyword evidence="3" id="KW-0104">Cadmium</keyword>
<reference evidence="12 13" key="1">
    <citation type="submission" date="2021-10" db="EMBL/GenBank/DDBJ databases">
        <title>Anaerobic single-cell dispensing facilitates the cultivation of human gut bacteria.</title>
        <authorList>
            <person name="Afrizal A."/>
        </authorList>
    </citation>
    <scope>NUCLEOTIDE SEQUENCE [LARGE SCALE GENOMIC DNA]</scope>
    <source>
        <strain evidence="12 13">CLA-AA-H246</strain>
    </source>
</reference>
<dbReference type="PANTHER" id="PTHR48085:SF5">
    <property type="entry name" value="CADMIUM_ZINC-TRANSPORTING ATPASE HMA4-RELATED"/>
    <property type="match status" value="1"/>
</dbReference>
<proteinExistence type="inferred from homology"/>
<protein>
    <recommendedName>
        <fullName evidence="8">Cd(2+)-exporting ATPase</fullName>
        <ecNumber evidence="8">7.2.2.21</ecNumber>
    </recommendedName>
</protein>
<dbReference type="EMBL" id="JAJEQE010000063">
    <property type="protein sequence ID" value="MCC2150231.1"/>
    <property type="molecule type" value="Genomic_DNA"/>
</dbReference>
<feature type="domain" description="P-type ATPase A" evidence="11">
    <location>
        <begin position="196"/>
        <end position="294"/>
    </location>
</feature>
<sequence>MKFRIKHEIRGRIRIHMEAKRLSYKEADLFQYYLEELPQVTKAVVYERTADAVICYQGERSTLLKKVAAYRCKDVKVPDGILEHSGRELNSQYQEKLVNKVLFHYGRKVFLPAPIAAAYTGFCSIKYIWKGIQTLAKGKIEVPVLDGTAIGVSVLRGDTATAGSIMFLLGIGELLEEWTHKKSVDDLARTMSLNVDKVWIKEASGQEVLVSASRIRENDQIVVHMGNVVPFDGTVSDGEAMLNQASLTGESAPVRKTAGNTVFAGTVVEEGEITVLVRKAGGSSRYEKIAAMIEESEKLKSGLESKAEHLADKLVPYTLAGTALTWLFTRNVTKALSVLMVDFSCALKLAMPVSVLSAIREAGSFKITVKGGKFLEAVAEADTIVFDKTGTLTEAKPIVAKVISFNGYSENELLRIAACLEEHFPHSMAKAVVNAAKERHLDHEEMHTKVEYIVAHGISTTIEGKKAVIGSHHFIFEDEKCTIPEGMEDRFENLPEEYSHLYLAIQNELAAVICIEDPLRKEAAQVVEQLREAGLSKIVMMTGDSDRTAKAIAKRVGVDEYYSEVLPEDKANFVEREKQAGRKVIMIGDGINDSPALSAADVGIAISEGAEIAREVADITVGADDLKEIVKLKRLSDALMQRIRRNYRIIVGFNTGLIVCGVTGVLPPTTSALLHNTSTLVIGLQSMKNLLDESE</sequence>
<evidence type="ECO:0000256" key="4">
    <source>
        <dbReference type="ARBA" id="ARBA00022692"/>
    </source>
</evidence>
<keyword evidence="4" id="KW-0812">Transmembrane</keyword>
<keyword evidence="10" id="KW-1003">Cell membrane</keyword>
<dbReference type="InterPro" id="IPR023299">
    <property type="entry name" value="ATPase_P-typ_cyto_dom_N"/>
</dbReference>
<dbReference type="PRINTS" id="PR00119">
    <property type="entry name" value="CATATPASE"/>
</dbReference>
<gene>
    <name evidence="12" type="ORF">LKD42_13450</name>
</gene>
<dbReference type="SUPFAM" id="SSF81653">
    <property type="entry name" value="Calcium ATPase, transduction domain A"/>
    <property type="match status" value="1"/>
</dbReference>
<dbReference type="SUPFAM" id="SSF56784">
    <property type="entry name" value="HAD-like"/>
    <property type="match status" value="1"/>
</dbReference>
<dbReference type="Proteomes" id="UP001299235">
    <property type="component" value="Unassembled WGS sequence"/>
</dbReference>
<dbReference type="PROSITE" id="PS00154">
    <property type="entry name" value="ATPASE_E1_E2"/>
    <property type="match status" value="1"/>
</dbReference>
<comment type="subcellular location">
    <subcellularLocation>
        <location evidence="10">Cell membrane</location>
    </subcellularLocation>
    <subcellularLocation>
        <location evidence="1">Membrane</location>
        <topology evidence="1">Multi-pass membrane protein</topology>
    </subcellularLocation>
</comment>
<dbReference type="InterPro" id="IPR027256">
    <property type="entry name" value="P-typ_ATPase_IB"/>
</dbReference>
<organism evidence="12 13">
    <name type="scientific">Hominisplanchenecus faecis</name>
    <dbReference type="NCBI Taxonomy" id="2885351"/>
    <lineage>
        <taxon>Bacteria</taxon>
        <taxon>Bacillati</taxon>
        <taxon>Bacillota</taxon>
        <taxon>Clostridia</taxon>
        <taxon>Lachnospirales</taxon>
        <taxon>Lachnospiraceae</taxon>
        <taxon>Hominisplanchenecus</taxon>
    </lineage>
</organism>
<dbReference type="InterPro" id="IPR023214">
    <property type="entry name" value="HAD_sf"/>
</dbReference>
<comment type="similarity">
    <text evidence="2 10">Belongs to the cation transport ATPase (P-type) (TC 3.A.3) family. Type IB subfamily.</text>
</comment>
<dbReference type="InterPro" id="IPR001757">
    <property type="entry name" value="P_typ_ATPase"/>
</dbReference>
<dbReference type="Gene3D" id="2.70.150.10">
    <property type="entry name" value="Calcium-transporting ATPase, cytoplasmic transduction domain A"/>
    <property type="match status" value="1"/>
</dbReference>
<dbReference type="Pfam" id="PF00702">
    <property type="entry name" value="Hydrolase"/>
    <property type="match status" value="1"/>
</dbReference>
<dbReference type="CDD" id="cd07550">
    <property type="entry name" value="P-type_ATPase_HM"/>
    <property type="match status" value="1"/>
</dbReference>
<dbReference type="EC" id="7.2.2.21" evidence="8"/>
<name>A0ABS8EYH9_9FIRM</name>
<dbReference type="InterPro" id="IPR059000">
    <property type="entry name" value="ATPase_P-type_domA"/>
</dbReference>
<evidence type="ECO:0000256" key="5">
    <source>
        <dbReference type="ARBA" id="ARBA00022967"/>
    </source>
</evidence>
<comment type="caution">
    <text evidence="12">The sequence shown here is derived from an EMBL/GenBank/DDBJ whole genome shotgun (WGS) entry which is preliminary data.</text>
</comment>
<comment type="catalytic activity">
    <reaction evidence="9">
        <text>Cd(2+)(in) + ATP + H2O = Cd(2+)(out) + ADP + phosphate + H(+)</text>
        <dbReference type="Rhea" id="RHEA:12132"/>
        <dbReference type="ChEBI" id="CHEBI:15377"/>
        <dbReference type="ChEBI" id="CHEBI:15378"/>
        <dbReference type="ChEBI" id="CHEBI:30616"/>
        <dbReference type="ChEBI" id="CHEBI:43474"/>
        <dbReference type="ChEBI" id="CHEBI:48775"/>
        <dbReference type="ChEBI" id="CHEBI:456216"/>
        <dbReference type="EC" id="7.2.2.21"/>
    </reaction>
</comment>
<keyword evidence="6" id="KW-1133">Transmembrane helix</keyword>
<dbReference type="NCBIfam" id="TIGR01525">
    <property type="entry name" value="ATPase-IB_hvy"/>
    <property type="match status" value="1"/>
</dbReference>
<dbReference type="PANTHER" id="PTHR48085">
    <property type="entry name" value="CADMIUM/ZINC-TRANSPORTING ATPASE HMA2-RELATED"/>
    <property type="match status" value="1"/>
</dbReference>
<evidence type="ECO:0000259" key="11">
    <source>
        <dbReference type="Pfam" id="PF00122"/>
    </source>
</evidence>
<dbReference type="InterPro" id="IPR008250">
    <property type="entry name" value="ATPase_P-typ_transduc_dom_A_sf"/>
</dbReference>
<dbReference type="InterPro" id="IPR051014">
    <property type="entry name" value="Cation_Transport_ATPase_IB"/>
</dbReference>
<dbReference type="Gene3D" id="3.40.50.1000">
    <property type="entry name" value="HAD superfamily/HAD-like"/>
    <property type="match status" value="1"/>
</dbReference>